<comment type="caution">
    <text evidence="1">The sequence shown here is derived from an EMBL/GenBank/DDBJ whole genome shotgun (WGS) entry which is preliminary data.</text>
</comment>
<sequence length="230" mass="25653">MPMDPDEKKKAFEWAIVRIRNSLFFDLTSCGVESYSKIYSDSSMALVTTALRKSSNNQTAVMEAANGSISSAVNTSYFSSFDVTTKAVITIAYAHRGKTLAKRVRSGCEKYQQNIEKASDRYCPCLYQKNILVLNCFIMFPFTWVIPSISTKIVIKAALHLELMRFMIHMGHTFRCLTKGPDVTAAFLKGHFCELSSNTVTVGELSIFTQTTAVAFIEHNPITITATIEP</sequence>
<proteinExistence type="predicted"/>
<accession>A0AAD9UWS4</accession>
<name>A0AAD9UWS4_ACRCE</name>
<gene>
    <name evidence="1" type="ORF">P5673_026527</name>
</gene>
<evidence type="ECO:0000313" key="1">
    <source>
        <dbReference type="EMBL" id="KAK2552440.1"/>
    </source>
</evidence>
<dbReference type="AlphaFoldDB" id="A0AAD9UWS4"/>
<keyword evidence="2" id="KW-1185">Reference proteome</keyword>
<dbReference type="Proteomes" id="UP001249851">
    <property type="component" value="Unassembled WGS sequence"/>
</dbReference>
<reference evidence="1" key="2">
    <citation type="journal article" date="2023" name="Science">
        <title>Genomic signatures of disease resistance in endangered staghorn corals.</title>
        <authorList>
            <person name="Vollmer S.V."/>
            <person name="Selwyn J.D."/>
            <person name="Despard B.A."/>
            <person name="Roesel C.L."/>
        </authorList>
    </citation>
    <scope>NUCLEOTIDE SEQUENCE</scope>
    <source>
        <strain evidence="1">K2</strain>
    </source>
</reference>
<dbReference type="EMBL" id="JARQWQ010000087">
    <property type="protein sequence ID" value="KAK2552440.1"/>
    <property type="molecule type" value="Genomic_DNA"/>
</dbReference>
<reference evidence="1" key="1">
    <citation type="journal article" date="2023" name="G3 (Bethesda)">
        <title>Whole genome assembly and annotation of the endangered Caribbean coral Acropora cervicornis.</title>
        <authorList>
            <person name="Selwyn J.D."/>
            <person name="Vollmer S.V."/>
        </authorList>
    </citation>
    <scope>NUCLEOTIDE SEQUENCE</scope>
    <source>
        <strain evidence="1">K2</strain>
    </source>
</reference>
<protein>
    <submittedName>
        <fullName evidence="1">Uncharacterized protein</fullName>
    </submittedName>
</protein>
<evidence type="ECO:0000313" key="2">
    <source>
        <dbReference type="Proteomes" id="UP001249851"/>
    </source>
</evidence>
<organism evidence="1 2">
    <name type="scientific">Acropora cervicornis</name>
    <name type="common">Staghorn coral</name>
    <dbReference type="NCBI Taxonomy" id="6130"/>
    <lineage>
        <taxon>Eukaryota</taxon>
        <taxon>Metazoa</taxon>
        <taxon>Cnidaria</taxon>
        <taxon>Anthozoa</taxon>
        <taxon>Hexacorallia</taxon>
        <taxon>Scleractinia</taxon>
        <taxon>Astrocoeniina</taxon>
        <taxon>Acroporidae</taxon>
        <taxon>Acropora</taxon>
    </lineage>
</organism>